<dbReference type="EMBL" id="CP023565">
    <property type="protein sequence ID" value="AWZ37931.1"/>
    <property type="molecule type" value="Genomic_DNA"/>
</dbReference>
<protein>
    <submittedName>
        <fullName evidence="1">Uncharacterized protein</fullName>
    </submittedName>
</protein>
<gene>
    <name evidence="2" type="ORF">CPQ89_08630</name>
    <name evidence="1" type="ORF">CPS94_02835</name>
</gene>
<dbReference type="Proteomes" id="UP000250153">
    <property type="component" value="Chromosome"/>
</dbReference>
<dbReference type="EMBL" id="CP023566">
    <property type="protein sequence ID" value="AWZ41078.1"/>
    <property type="molecule type" value="Genomic_DNA"/>
</dbReference>
<accession>A0AAD0KYY7</accession>
<evidence type="ECO:0000313" key="3">
    <source>
        <dbReference type="Proteomes" id="UP000250143"/>
    </source>
</evidence>
<dbReference type="RefSeq" id="WP_112195250.1">
    <property type="nucleotide sequence ID" value="NZ_CP023565.1"/>
</dbReference>
<evidence type="ECO:0000313" key="4">
    <source>
        <dbReference type="Proteomes" id="UP000250153"/>
    </source>
</evidence>
<dbReference type="GeneID" id="48466059"/>
<sequence length="106" mass="12541">MIITINEKDLQRMIDERVDERLQRANQPVYCKGWLELRKDIADYCHLTKYQQTNRSFATLQSFIYSAIKFSLGISRLSEMSDAQAVIAREVFEFLKEKRGQAEWMS</sequence>
<evidence type="ECO:0000313" key="1">
    <source>
        <dbReference type="EMBL" id="AWZ37931.1"/>
    </source>
</evidence>
<keyword evidence="3" id="KW-1185">Reference proteome</keyword>
<organism evidence="1 4">
    <name type="scientific">Ligilactobacillus murinus</name>
    <dbReference type="NCBI Taxonomy" id="1622"/>
    <lineage>
        <taxon>Bacteria</taxon>
        <taxon>Bacillati</taxon>
        <taxon>Bacillota</taxon>
        <taxon>Bacilli</taxon>
        <taxon>Lactobacillales</taxon>
        <taxon>Lactobacillaceae</taxon>
        <taxon>Ligilactobacillus</taxon>
    </lineage>
</organism>
<dbReference type="KEGG" id="lmur:CPS94_02835"/>
<name>A0AAD0KYY7_9LACO</name>
<reference evidence="3 4" key="1">
    <citation type="submission" date="2017-09" db="EMBL/GenBank/DDBJ databases">
        <title>Predominant Lactobacillus spp. isolated from feces of mice subjected to short-term calorie restriction.</title>
        <authorList>
            <person name="Zhang C."/>
            <person name="Zhao L."/>
            <person name="Pan F."/>
        </authorList>
    </citation>
    <scope>NUCLEOTIDE SEQUENCE [LARGE SCALE GENOMIC DNA]</scope>
    <source>
        <strain evidence="2 3">CR141</strain>
        <strain evidence="1 4">CR147</strain>
    </source>
</reference>
<evidence type="ECO:0000313" key="2">
    <source>
        <dbReference type="EMBL" id="AWZ41078.1"/>
    </source>
</evidence>
<proteinExistence type="predicted"/>
<dbReference type="Proteomes" id="UP000250143">
    <property type="component" value="Chromosome"/>
</dbReference>
<dbReference type="AlphaFoldDB" id="A0AAD0KYY7"/>